<feature type="compositionally biased region" description="Polar residues" evidence="1">
    <location>
        <begin position="43"/>
        <end position="56"/>
    </location>
</feature>
<dbReference type="OrthoDB" id="1938551at2759"/>
<gene>
    <name evidence="3" type="ORF">TSUD_100080</name>
</gene>
<feature type="region of interest" description="Disordered" evidence="1">
    <location>
        <begin position="31"/>
        <end position="56"/>
    </location>
</feature>
<feature type="transmembrane region" description="Helical" evidence="2">
    <location>
        <begin position="722"/>
        <end position="744"/>
    </location>
</feature>
<evidence type="ECO:0000313" key="4">
    <source>
        <dbReference type="Proteomes" id="UP000242715"/>
    </source>
</evidence>
<name>A0A2Z6NPE9_TRISU</name>
<evidence type="ECO:0000256" key="2">
    <source>
        <dbReference type="SAM" id="Phobius"/>
    </source>
</evidence>
<organism evidence="3 4">
    <name type="scientific">Trifolium subterraneum</name>
    <name type="common">Subterranean clover</name>
    <dbReference type="NCBI Taxonomy" id="3900"/>
    <lineage>
        <taxon>Eukaryota</taxon>
        <taxon>Viridiplantae</taxon>
        <taxon>Streptophyta</taxon>
        <taxon>Embryophyta</taxon>
        <taxon>Tracheophyta</taxon>
        <taxon>Spermatophyta</taxon>
        <taxon>Magnoliopsida</taxon>
        <taxon>eudicotyledons</taxon>
        <taxon>Gunneridae</taxon>
        <taxon>Pentapetalae</taxon>
        <taxon>rosids</taxon>
        <taxon>fabids</taxon>
        <taxon>Fabales</taxon>
        <taxon>Fabaceae</taxon>
        <taxon>Papilionoideae</taxon>
        <taxon>50 kb inversion clade</taxon>
        <taxon>NPAAA clade</taxon>
        <taxon>Hologalegina</taxon>
        <taxon>IRL clade</taxon>
        <taxon>Trifolieae</taxon>
        <taxon>Trifolium</taxon>
    </lineage>
</organism>
<dbReference type="EMBL" id="DF974162">
    <property type="protein sequence ID" value="GAU45931.1"/>
    <property type="molecule type" value="Genomic_DNA"/>
</dbReference>
<dbReference type="InterPro" id="IPR036691">
    <property type="entry name" value="Endo/exonu/phosph_ase_sf"/>
</dbReference>
<dbReference type="PANTHER" id="PTHR33710">
    <property type="entry name" value="BNAC02G09200D PROTEIN"/>
    <property type="match status" value="1"/>
</dbReference>
<sequence length="822" mass="92757">MPLNKTLKDMRLPSKDRREVLKVLTKSVSSRKGQKGINGSCEVFNQNSTGDIPSSSSAKNEWENWVVMQGTDQIALDDVYDLGKSIEVKFKGDNANMFDILSRTGWEKGKAFGGLSLAGCGDFNAVRCQEERQSSRVGPRQSDHIPFNSFIEDNNFVDLPLGGRKFTWYKGNDLSMSRLDRFLLSEEWCLAWPNCVQVAQLRGLSDHCSLDLVASEENWGPRPLRMLKCWKDVPSYDLLSKKSGIRCRIDSLKTRLSDLDSKGEEEDLSVDEVVDMRGITSNIHSLSRLHASISWQQSRLLWLKEGDANSKYFHSVLASCRRRNTISYLQVDGVTLEGVDSIRQAVFMHFASHFNASNVVRSGVDNLQFKRLSWPDSGSLTRPFTVDEILDGILIANEVVDEARKTKKELMLFKVDFEKSYDSVDWDYLDAIMGLMSFRPYGGSGSRNVGLRQGDTLSPFLFLLAAEDLNVLMKALVENNLFTGYSEALWSILVLFELMSGVKVNFNKSMLVWVNIPESWLNEAALALHCNVGMTPFRYLSFCGRLILLKSVLTSFTVYALSFFKAPSTLVITSVPSRCQHYKFNLALLGKWVWRTLVDNEGLWFIVLAARYGLERGRLREGGGRGSSWWREIVKIRSLVGRQSFVKRVADMFSRGWEAGGDAWVQYSDTWKWQPDLDTGYSVCGVYQLLTSHDLVTLGCQRGLIWYLEASSLQKLTSVSRGVGALNLLNIFSSLAGLLVPYGWRFSSGLVFLRWIIKIHLVISSIVLAHWVSVAHGRPSCSSFGLFVCGFCGMRETIGFSEIQHKRYVKCWIKSNCTLFGG</sequence>
<keyword evidence="4" id="KW-1185">Reference proteome</keyword>
<keyword evidence="2" id="KW-0472">Membrane</keyword>
<evidence type="ECO:0000313" key="3">
    <source>
        <dbReference type="EMBL" id="GAU45931.1"/>
    </source>
</evidence>
<dbReference type="AlphaFoldDB" id="A0A2Z6NPE9"/>
<feature type="transmembrane region" description="Helical" evidence="2">
    <location>
        <begin position="751"/>
        <end position="772"/>
    </location>
</feature>
<reference evidence="4" key="1">
    <citation type="journal article" date="2017" name="Front. Plant Sci.">
        <title>Climate Clever Clovers: New Paradigm to Reduce the Environmental Footprint of Ruminants by Breeding Low Methanogenic Forages Utilizing Haplotype Variation.</title>
        <authorList>
            <person name="Kaur P."/>
            <person name="Appels R."/>
            <person name="Bayer P.E."/>
            <person name="Keeble-Gagnere G."/>
            <person name="Wang J."/>
            <person name="Hirakawa H."/>
            <person name="Shirasawa K."/>
            <person name="Vercoe P."/>
            <person name="Stefanova K."/>
            <person name="Durmic Z."/>
            <person name="Nichols P."/>
            <person name="Revell C."/>
            <person name="Isobe S.N."/>
            <person name="Edwards D."/>
            <person name="Erskine W."/>
        </authorList>
    </citation>
    <scope>NUCLEOTIDE SEQUENCE [LARGE SCALE GENOMIC DNA]</scope>
    <source>
        <strain evidence="4">cv. Daliak</strain>
    </source>
</reference>
<evidence type="ECO:0008006" key="5">
    <source>
        <dbReference type="Google" id="ProtNLM"/>
    </source>
</evidence>
<dbReference type="Proteomes" id="UP000242715">
    <property type="component" value="Unassembled WGS sequence"/>
</dbReference>
<protein>
    <recommendedName>
        <fullName evidence="5">Reverse transcriptase domain-containing protein</fullName>
    </recommendedName>
</protein>
<accession>A0A2Z6NPE9</accession>
<evidence type="ECO:0000256" key="1">
    <source>
        <dbReference type="SAM" id="MobiDB-lite"/>
    </source>
</evidence>
<keyword evidence="2" id="KW-1133">Transmembrane helix</keyword>
<dbReference type="PANTHER" id="PTHR33710:SF84">
    <property type="entry name" value="ENDONUCLEASE_EXONUCLEASE_PHOSPHATASE FAMILY PROTEIN"/>
    <property type="match status" value="1"/>
</dbReference>
<dbReference type="SUPFAM" id="SSF56219">
    <property type="entry name" value="DNase I-like"/>
    <property type="match status" value="1"/>
</dbReference>
<proteinExistence type="predicted"/>
<keyword evidence="2" id="KW-0812">Transmembrane</keyword>
<dbReference type="Gene3D" id="3.60.10.10">
    <property type="entry name" value="Endonuclease/exonuclease/phosphatase"/>
    <property type="match status" value="1"/>
</dbReference>